<organism evidence="6 7">
    <name type="scientific">Novosphingobium clariflavum</name>
    <dbReference type="NCBI Taxonomy" id="2029884"/>
    <lineage>
        <taxon>Bacteria</taxon>
        <taxon>Pseudomonadati</taxon>
        <taxon>Pseudomonadota</taxon>
        <taxon>Alphaproteobacteria</taxon>
        <taxon>Sphingomonadales</taxon>
        <taxon>Sphingomonadaceae</taxon>
        <taxon>Novosphingobium</taxon>
    </lineage>
</organism>
<comment type="caution">
    <text evidence="6">The sequence shown here is derived from an EMBL/GenBank/DDBJ whole genome shotgun (WGS) entry which is preliminary data.</text>
</comment>
<dbReference type="PANTHER" id="PTHR10353:SF36">
    <property type="entry name" value="LP05116P"/>
    <property type="match status" value="1"/>
</dbReference>
<evidence type="ECO:0000313" key="6">
    <source>
        <dbReference type="EMBL" id="MFC0687304.1"/>
    </source>
</evidence>
<dbReference type="InterPro" id="IPR001360">
    <property type="entry name" value="Glyco_hydro_1"/>
</dbReference>
<dbReference type="InterPro" id="IPR017853">
    <property type="entry name" value="GH"/>
</dbReference>
<proteinExistence type="inferred from homology"/>
<dbReference type="PANTHER" id="PTHR10353">
    <property type="entry name" value="GLYCOSYL HYDROLASE"/>
    <property type="match status" value="1"/>
</dbReference>
<dbReference type="Pfam" id="PF00232">
    <property type="entry name" value="Glyco_hydro_1"/>
    <property type="match status" value="2"/>
</dbReference>
<keyword evidence="5" id="KW-0732">Signal</keyword>
<keyword evidence="3" id="KW-0326">Glycosidase</keyword>
<protein>
    <submittedName>
        <fullName evidence="6">Family 1 glycosylhydrolase</fullName>
    </submittedName>
</protein>
<evidence type="ECO:0000256" key="2">
    <source>
        <dbReference type="ARBA" id="ARBA00022801"/>
    </source>
</evidence>
<evidence type="ECO:0000256" key="3">
    <source>
        <dbReference type="ARBA" id="ARBA00023295"/>
    </source>
</evidence>
<reference evidence="6 7" key="1">
    <citation type="submission" date="2024-09" db="EMBL/GenBank/DDBJ databases">
        <authorList>
            <person name="Sun Q."/>
            <person name="Mori K."/>
        </authorList>
    </citation>
    <scope>NUCLEOTIDE SEQUENCE [LARGE SCALE GENOMIC DNA]</scope>
    <source>
        <strain evidence="6 7">CICC 11035S</strain>
    </source>
</reference>
<comment type="similarity">
    <text evidence="1 4">Belongs to the glycosyl hydrolase 1 family.</text>
</comment>
<dbReference type="EMBL" id="JBHLTM010000085">
    <property type="protein sequence ID" value="MFC0687304.1"/>
    <property type="molecule type" value="Genomic_DNA"/>
</dbReference>
<evidence type="ECO:0000256" key="1">
    <source>
        <dbReference type="ARBA" id="ARBA00010838"/>
    </source>
</evidence>
<dbReference type="PRINTS" id="PR00131">
    <property type="entry name" value="GLHYDRLASE1"/>
</dbReference>
<keyword evidence="2" id="KW-0378">Hydrolase</keyword>
<dbReference type="PROSITE" id="PS51318">
    <property type="entry name" value="TAT"/>
    <property type="match status" value="1"/>
</dbReference>
<feature type="signal peptide" evidence="5">
    <location>
        <begin position="1"/>
        <end position="24"/>
    </location>
</feature>
<accession>A0ABV6SDG4</accession>
<feature type="chain" id="PRO_5046005279" evidence="5">
    <location>
        <begin position="25"/>
        <end position="454"/>
    </location>
</feature>
<name>A0ABV6SDG4_9SPHN</name>
<evidence type="ECO:0000313" key="7">
    <source>
        <dbReference type="Proteomes" id="UP001589858"/>
    </source>
</evidence>
<dbReference type="Proteomes" id="UP001589858">
    <property type="component" value="Unassembled WGS sequence"/>
</dbReference>
<evidence type="ECO:0000256" key="4">
    <source>
        <dbReference type="RuleBase" id="RU003690"/>
    </source>
</evidence>
<dbReference type="RefSeq" id="WP_267219838.1">
    <property type="nucleotide sequence ID" value="NZ_JAPCWC010000005.1"/>
</dbReference>
<dbReference type="InterPro" id="IPR006311">
    <property type="entry name" value="TAT_signal"/>
</dbReference>
<keyword evidence="7" id="KW-1185">Reference proteome</keyword>
<sequence length="454" mass="48720">MIDRRTMLAAAAVAAAGLPAFAVAGSPAFAAAASPARPPRPADPRFPQGFLWGVATAAHQVEGNNVNSDVWAMEQARPTVYAEPSGDAANSFALWPVDLDLVKGMGLNTYRFSLEWARIEPASGQFSVAMLDHYKAMIDGCRERGLHAMVTFNHFTTPAWFAALGGWSNPDAPALFARYCERAARHLAAGISHATTLNEPNLSGLLDVVLPGDIGPRLLMADKAMQEAAARDHAVARFLPGNPLYVADPEVVQAHLLAGHRLGRAAIKAVRTDLPVGVSLAVIDDQSAGPGSLRDEMRARLYQPWLEAARGNDFVGVQNYERAVWNSKGRLLAPTGAVTNDVGSEVYPGSLAGAVRYAHAVSGVPVMVTEHGINSADDTKRAWLIPAALAELKRAIEDGVPVLGYMHWSLVDNFEWVFGYKPQFGLHTLDRTTFRRSPKPSAAVLAGIARRNAI</sequence>
<evidence type="ECO:0000256" key="5">
    <source>
        <dbReference type="SAM" id="SignalP"/>
    </source>
</evidence>
<gene>
    <name evidence="6" type="ORF">ACFFF8_22200</name>
</gene>
<dbReference type="Gene3D" id="3.20.20.80">
    <property type="entry name" value="Glycosidases"/>
    <property type="match status" value="1"/>
</dbReference>
<dbReference type="SUPFAM" id="SSF51445">
    <property type="entry name" value="(Trans)glycosidases"/>
    <property type="match status" value="1"/>
</dbReference>